<evidence type="ECO:0000259" key="8">
    <source>
        <dbReference type="Pfam" id="PF13802"/>
    </source>
</evidence>
<evidence type="ECO:0000256" key="2">
    <source>
        <dbReference type="ARBA" id="ARBA00022801"/>
    </source>
</evidence>
<dbReference type="Proteomes" id="UP000315842">
    <property type="component" value="Unassembled WGS sequence"/>
</dbReference>
<dbReference type="Gene3D" id="3.20.20.80">
    <property type="entry name" value="Glycosidases"/>
    <property type="match status" value="2"/>
</dbReference>
<dbReference type="EMBL" id="BJLP01000022">
    <property type="protein sequence ID" value="GEA81120.1"/>
    <property type="molecule type" value="Genomic_DNA"/>
</dbReference>
<evidence type="ECO:0000256" key="1">
    <source>
        <dbReference type="ARBA" id="ARBA00007806"/>
    </source>
</evidence>
<dbReference type="InterPro" id="IPR013780">
    <property type="entry name" value="Glyco_hydro_b"/>
</dbReference>
<evidence type="ECO:0000256" key="6">
    <source>
        <dbReference type="SAM" id="SignalP"/>
    </source>
</evidence>
<dbReference type="SUPFAM" id="SSF51011">
    <property type="entry name" value="Glycosyl hydrolase domain"/>
    <property type="match status" value="1"/>
</dbReference>
<feature type="region of interest" description="Disordered" evidence="5">
    <location>
        <begin position="20"/>
        <end position="59"/>
    </location>
</feature>
<evidence type="ECO:0000259" key="9">
    <source>
        <dbReference type="Pfam" id="PF17137"/>
    </source>
</evidence>
<evidence type="ECO:0000313" key="12">
    <source>
        <dbReference type="Proteomes" id="UP000315842"/>
    </source>
</evidence>
<keyword evidence="3 4" id="KW-0326">Glycosidase</keyword>
<dbReference type="InterPro" id="IPR025887">
    <property type="entry name" value="Glyco_hydro_31_N_dom"/>
</dbReference>
<feature type="domain" description="Glycosyl hydrolase family 31 C-terminal" evidence="10">
    <location>
        <begin position="653"/>
        <end position="740"/>
    </location>
</feature>
<organism evidence="11 12">
    <name type="scientific">Cellulomonas uda</name>
    <dbReference type="NCBI Taxonomy" id="1714"/>
    <lineage>
        <taxon>Bacteria</taxon>
        <taxon>Bacillati</taxon>
        <taxon>Actinomycetota</taxon>
        <taxon>Actinomycetes</taxon>
        <taxon>Micrococcales</taxon>
        <taxon>Cellulomonadaceae</taxon>
        <taxon>Cellulomonas</taxon>
    </lineage>
</organism>
<dbReference type="InterPro" id="IPR033403">
    <property type="entry name" value="DUF5110"/>
</dbReference>
<dbReference type="GO" id="GO:0030246">
    <property type="term" value="F:carbohydrate binding"/>
    <property type="evidence" value="ECO:0007669"/>
    <property type="project" value="InterPro"/>
</dbReference>
<dbReference type="CDD" id="cd06604">
    <property type="entry name" value="GH31_glucosidase_II_MalA"/>
    <property type="match status" value="1"/>
</dbReference>
<comment type="similarity">
    <text evidence="1 4">Belongs to the glycosyl hydrolase 31 family.</text>
</comment>
<feature type="domain" description="Glycoside hydrolase family 31 TIM barrel" evidence="7">
    <location>
        <begin position="318"/>
        <end position="644"/>
    </location>
</feature>
<keyword evidence="6" id="KW-0732">Signal</keyword>
<keyword evidence="12" id="KW-1185">Reference proteome</keyword>
<feature type="domain" description="DUF5110" evidence="9">
    <location>
        <begin position="757"/>
        <end position="824"/>
    </location>
</feature>
<evidence type="ECO:0000313" key="11">
    <source>
        <dbReference type="EMBL" id="GEA81120.1"/>
    </source>
</evidence>
<dbReference type="InterPro" id="IPR000322">
    <property type="entry name" value="Glyco_hydro_31_TIM"/>
</dbReference>
<dbReference type="GO" id="GO:0005975">
    <property type="term" value="P:carbohydrate metabolic process"/>
    <property type="evidence" value="ECO:0007669"/>
    <property type="project" value="InterPro"/>
</dbReference>
<feature type="chain" id="PRO_5021206156" evidence="6">
    <location>
        <begin position="22"/>
        <end position="892"/>
    </location>
</feature>
<dbReference type="Pfam" id="PF01055">
    <property type="entry name" value="Glyco_hydro_31_2nd"/>
    <property type="match status" value="1"/>
</dbReference>
<dbReference type="InterPro" id="IPR011013">
    <property type="entry name" value="Gal_mutarotase_sf_dom"/>
</dbReference>
<proteinExistence type="inferred from homology"/>
<dbReference type="Pfam" id="PF17137">
    <property type="entry name" value="DUF5110"/>
    <property type="match status" value="1"/>
</dbReference>
<dbReference type="InterPro" id="IPR048395">
    <property type="entry name" value="Glyco_hydro_31_C"/>
</dbReference>
<dbReference type="PANTHER" id="PTHR22762">
    <property type="entry name" value="ALPHA-GLUCOSIDASE"/>
    <property type="match status" value="1"/>
</dbReference>
<dbReference type="GO" id="GO:0004553">
    <property type="term" value="F:hydrolase activity, hydrolyzing O-glycosyl compounds"/>
    <property type="evidence" value="ECO:0007669"/>
    <property type="project" value="InterPro"/>
</dbReference>
<dbReference type="Pfam" id="PF21365">
    <property type="entry name" value="Glyco_hydro_31_3rd"/>
    <property type="match status" value="1"/>
</dbReference>
<dbReference type="SUPFAM" id="SSF51445">
    <property type="entry name" value="(Trans)glycosidases"/>
    <property type="match status" value="1"/>
</dbReference>
<accession>A0A4Y3KDY1</accession>
<evidence type="ECO:0000256" key="5">
    <source>
        <dbReference type="SAM" id="MobiDB-lite"/>
    </source>
</evidence>
<dbReference type="AlphaFoldDB" id="A0A4Y3KDY1"/>
<dbReference type="SUPFAM" id="SSF74650">
    <property type="entry name" value="Galactose mutarotase-like"/>
    <property type="match status" value="1"/>
</dbReference>
<evidence type="ECO:0000259" key="10">
    <source>
        <dbReference type="Pfam" id="PF21365"/>
    </source>
</evidence>
<reference evidence="11 12" key="1">
    <citation type="submission" date="2019-06" db="EMBL/GenBank/DDBJ databases">
        <title>Whole genome shotgun sequence of Cellulomonas uda NBRC 3747.</title>
        <authorList>
            <person name="Hosoyama A."/>
            <person name="Uohara A."/>
            <person name="Ohji S."/>
            <person name="Ichikawa N."/>
        </authorList>
    </citation>
    <scope>NUCLEOTIDE SEQUENCE [LARGE SCALE GENOMIC DNA]</scope>
    <source>
        <strain evidence="11 12">NBRC 3747</strain>
    </source>
</reference>
<dbReference type="Gene3D" id="2.60.40.1180">
    <property type="entry name" value="Golgi alpha-mannosidase II"/>
    <property type="match status" value="2"/>
</dbReference>
<dbReference type="CDD" id="cd14752">
    <property type="entry name" value="GH31_N"/>
    <property type="match status" value="1"/>
</dbReference>
<evidence type="ECO:0000259" key="7">
    <source>
        <dbReference type="Pfam" id="PF01055"/>
    </source>
</evidence>
<feature type="signal peptide" evidence="6">
    <location>
        <begin position="1"/>
        <end position="21"/>
    </location>
</feature>
<name>A0A4Y3KDY1_CELUD</name>
<feature type="domain" description="Glycoside hydrolase family 31 N-terminal" evidence="8">
    <location>
        <begin position="111"/>
        <end position="274"/>
    </location>
</feature>
<evidence type="ECO:0000256" key="3">
    <source>
        <dbReference type="ARBA" id="ARBA00023295"/>
    </source>
</evidence>
<dbReference type="Pfam" id="PF13802">
    <property type="entry name" value="Gal_mutarotas_2"/>
    <property type="match status" value="1"/>
</dbReference>
<dbReference type="InterPro" id="IPR017853">
    <property type="entry name" value="GH"/>
</dbReference>
<dbReference type="PANTHER" id="PTHR22762:SF166">
    <property type="entry name" value="ALPHA-GLUCOSIDASE"/>
    <property type="match status" value="1"/>
</dbReference>
<keyword evidence="2 4" id="KW-0378">Hydrolase</keyword>
<protein>
    <submittedName>
        <fullName evidence="11">Alpha-glucosidase</fullName>
    </submittedName>
</protein>
<dbReference type="Gene3D" id="2.60.40.1760">
    <property type="entry name" value="glycosyl hydrolase (family 31)"/>
    <property type="match status" value="1"/>
</dbReference>
<sequence>MLVALGTGAVLMLAQAGPALAAPDDPDAQRGAEIEQLQRERQERAKSGGDQQGTQDQPLAAEAKEWPDPTGALPHPENPLDKEALPTLAVSGVTATADGALFDLGGFVGQVRLFTDDLAKVSVRAKGKDEFFSPGIVKRDWEPVEFTVEDSATTYRIITSDLTVEVLKERFGVRMLDAAGNVINEDDMRYGSGYENGKPYVVKKTDPDEDFYGFGEQTRGLNKRGESMRMWNTDNYSFPVTAPYVYATIPFFYGLKGDGHAYGIFFDNTHRSYYEMASEADDYYYFYADGGDLTYYFFNGPSIADILTRYTELTGRQPLPAEWTLGWQQSKWGYKPGQRLVEIAQGYRDRKIPLDAVNFDIDYMDEWRVFTWNEEDFPPEELDAQLEALGVKSVTINDPGVKVDDNYDVYLQGNDLDAWVTGPNFTDYIGDVWAGSSKFPDFTRQDVRDWWGGLHGRLLDRGVEGLWLDMNEPAVFSEPYHTAPIDVEFNHGTQQHTEVHNIYGFLETQSTVQGYNQFKPGVRPFILTRDTYAGGQRYAALWTGDNVSSWEHLALTIPQNSNIGISGIAQVGNDIGGFAGTTTPELMARWMQVGAFIPFSRVHYDNTFQEDQPGQEPWAFGPQVEAIGKRYIELRYRLLPYLYNAYRDAELSGEPVQQPLIYQFQDDANVRDIDDQYMFGENLMVAPVVTEGQRSRSVYLPAGSRWTDWWSGSTFAGGQTITRQAPLGTMPLYVRSDSIVPMREVQQHTGEKPLTDLELHAWVDGSASTLFYEDDGWTHDKNQGEYDETRFTATRSAGGSVRLQQEVVHDGYDSAITTVTLKVHDVPRPLPAAVVGKVTQPRPGVMRPDGGITAKTLPVTYDADKRVATVTIPATTTEPVTLQFSGRSGALR</sequence>
<dbReference type="InterPro" id="IPR030458">
    <property type="entry name" value="Glyco_hydro_31_AS"/>
</dbReference>
<dbReference type="PROSITE" id="PS00129">
    <property type="entry name" value="GLYCOSYL_HYDROL_F31_1"/>
    <property type="match status" value="1"/>
</dbReference>
<gene>
    <name evidence="11" type="primary">agl_2</name>
    <name evidence="11" type="ORF">CUD01_15640</name>
</gene>
<comment type="caution">
    <text evidence="11">The sequence shown here is derived from an EMBL/GenBank/DDBJ whole genome shotgun (WGS) entry which is preliminary data.</text>
</comment>
<evidence type="ECO:0000256" key="4">
    <source>
        <dbReference type="RuleBase" id="RU361185"/>
    </source>
</evidence>
<feature type="compositionally biased region" description="Basic and acidic residues" evidence="5">
    <location>
        <begin position="27"/>
        <end position="47"/>
    </location>
</feature>